<dbReference type="GO" id="GO:0006269">
    <property type="term" value="P:DNA replication, synthesis of primer"/>
    <property type="evidence" value="ECO:0007669"/>
    <property type="project" value="UniProtKB-UniRule"/>
</dbReference>
<keyword evidence="4 12" id="KW-0547">Nucleotide-binding</keyword>
<evidence type="ECO:0000256" key="3">
    <source>
        <dbReference type="ARBA" id="ARBA00022705"/>
    </source>
</evidence>
<evidence type="ECO:0000256" key="1">
    <source>
        <dbReference type="ARBA" id="ARBA00008428"/>
    </source>
</evidence>
<evidence type="ECO:0000259" key="13">
    <source>
        <dbReference type="PROSITE" id="PS51199"/>
    </source>
</evidence>
<dbReference type="InterPro" id="IPR007693">
    <property type="entry name" value="DNA_helicase_DnaB-like_N"/>
</dbReference>
<dbReference type="CDD" id="cd00984">
    <property type="entry name" value="DnaB_C"/>
    <property type="match status" value="1"/>
</dbReference>
<dbReference type="InterPro" id="IPR036185">
    <property type="entry name" value="DNA_heli_DnaB-like_N_sf"/>
</dbReference>
<name>A0A6H0KUD9_9BACE</name>
<dbReference type="SUPFAM" id="SSF48024">
    <property type="entry name" value="N-terminal domain of DnaB helicase"/>
    <property type="match status" value="1"/>
</dbReference>
<keyword evidence="9" id="KW-0413">Isomerase</keyword>
<evidence type="ECO:0000256" key="11">
    <source>
        <dbReference type="NCBIfam" id="TIGR00665"/>
    </source>
</evidence>
<keyword evidence="15" id="KW-1185">Reference proteome</keyword>
<protein>
    <recommendedName>
        <fullName evidence="11 12">Replicative DNA helicase</fullName>
        <ecNumber evidence="11 12">5.6.2.3</ecNumber>
    </recommendedName>
</protein>
<reference evidence="14 15" key="1">
    <citation type="submission" date="2020-03" db="EMBL/GenBank/DDBJ databases">
        <title>Genomic analysis of Bacteroides faecium CBA7301.</title>
        <authorList>
            <person name="Kim J."/>
            <person name="Roh S.W."/>
        </authorList>
    </citation>
    <scope>NUCLEOTIDE SEQUENCE [LARGE SCALE GENOMIC DNA]</scope>
    <source>
        <strain evidence="14 15">CBA7301</strain>
    </source>
</reference>
<keyword evidence="3 12" id="KW-0235">DNA replication</keyword>
<dbReference type="InterPro" id="IPR007694">
    <property type="entry name" value="DNA_helicase_DnaB-like_C"/>
</dbReference>
<comment type="function">
    <text evidence="12">The main replicative DNA helicase, it participates in initiation and elongation during chromosome replication. Travels ahead of the DNA replisome, separating dsDNA into templates for DNA synthesis. A processive ATP-dependent 5'-3' DNA helicase it has DNA-dependent ATPase activity.</text>
</comment>
<dbReference type="Pfam" id="PF00772">
    <property type="entry name" value="DnaB"/>
    <property type="match status" value="1"/>
</dbReference>
<proteinExistence type="inferred from homology"/>
<dbReference type="PROSITE" id="PS51199">
    <property type="entry name" value="SF4_HELICASE"/>
    <property type="match status" value="1"/>
</dbReference>
<evidence type="ECO:0000256" key="7">
    <source>
        <dbReference type="ARBA" id="ARBA00022840"/>
    </source>
</evidence>
<keyword evidence="5 12" id="KW-0378">Hydrolase</keyword>
<evidence type="ECO:0000256" key="12">
    <source>
        <dbReference type="RuleBase" id="RU362085"/>
    </source>
</evidence>
<dbReference type="Gene3D" id="3.40.50.300">
    <property type="entry name" value="P-loop containing nucleotide triphosphate hydrolases"/>
    <property type="match status" value="1"/>
</dbReference>
<dbReference type="NCBIfam" id="TIGR00665">
    <property type="entry name" value="DnaB"/>
    <property type="match status" value="1"/>
</dbReference>
<dbReference type="PANTHER" id="PTHR30153">
    <property type="entry name" value="REPLICATIVE DNA HELICASE DNAB"/>
    <property type="match status" value="1"/>
</dbReference>
<dbReference type="PANTHER" id="PTHR30153:SF2">
    <property type="entry name" value="REPLICATIVE DNA HELICASE"/>
    <property type="match status" value="1"/>
</dbReference>
<keyword evidence="7 12" id="KW-0067">ATP-binding</keyword>
<evidence type="ECO:0000313" key="15">
    <source>
        <dbReference type="Proteomes" id="UP000501780"/>
    </source>
</evidence>
<evidence type="ECO:0000256" key="4">
    <source>
        <dbReference type="ARBA" id="ARBA00022741"/>
    </source>
</evidence>
<dbReference type="GO" id="GO:0043139">
    <property type="term" value="F:5'-3' DNA helicase activity"/>
    <property type="evidence" value="ECO:0007669"/>
    <property type="project" value="UniProtKB-EC"/>
</dbReference>
<dbReference type="InterPro" id="IPR007692">
    <property type="entry name" value="DNA_helicase_DnaB"/>
</dbReference>
<dbReference type="GO" id="GO:0005829">
    <property type="term" value="C:cytosol"/>
    <property type="evidence" value="ECO:0007669"/>
    <property type="project" value="TreeGrafter"/>
</dbReference>
<accession>A0A6H0KUD9</accession>
<dbReference type="KEGG" id="bfc:BacF7301_22575"/>
<dbReference type="AlphaFoldDB" id="A0A6H0KUD9"/>
<dbReference type="InterPro" id="IPR016136">
    <property type="entry name" value="DNA_helicase_N/primase_C"/>
</dbReference>
<dbReference type="Proteomes" id="UP000501780">
    <property type="component" value="Chromosome"/>
</dbReference>
<evidence type="ECO:0000256" key="10">
    <source>
        <dbReference type="ARBA" id="ARBA00048954"/>
    </source>
</evidence>
<feature type="domain" description="SF4 helicase" evidence="13">
    <location>
        <begin position="179"/>
        <end position="451"/>
    </location>
</feature>
<dbReference type="RefSeq" id="WP_167966361.1">
    <property type="nucleotide sequence ID" value="NZ_CP050831.1"/>
</dbReference>
<dbReference type="InterPro" id="IPR027417">
    <property type="entry name" value="P-loop_NTPase"/>
</dbReference>
<evidence type="ECO:0000256" key="2">
    <source>
        <dbReference type="ARBA" id="ARBA00022515"/>
    </source>
</evidence>
<evidence type="ECO:0000256" key="8">
    <source>
        <dbReference type="ARBA" id="ARBA00023125"/>
    </source>
</evidence>
<gene>
    <name evidence="14" type="primary">dnaB</name>
    <name evidence="14" type="ORF">BacF7301_22575</name>
</gene>
<keyword evidence="6 12" id="KW-0347">Helicase</keyword>
<comment type="catalytic activity">
    <reaction evidence="10 12">
        <text>ATP + H2O = ADP + phosphate + H(+)</text>
        <dbReference type="Rhea" id="RHEA:13065"/>
        <dbReference type="ChEBI" id="CHEBI:15377"/>
        <dbReference type="ChEBI" id="CHEBI:15378"/>
        <dbReference type="ChEBI" id="CHEBI:30616"/>
        <dbReference type="ChEBI" id="CHEBI:43474"/>
        <dbReference type="ChEBI" id="CHEBI:456216"/>
        <dbReference type="EC" id="5.6.2.3"/>
    </reaction>
</comment>
<dbReference type="Pfam" id="PF03796">
    <property type="entry name" value="DnaB_C"/>
    <property type="match status" value="1"/>
</dbReference>
<dbReference type="SUPFAM" id="SSF52540">
    <property type="entry name" value="P-loop containing nucleoside triphosphate hydrolases"/>
    <property type="match status" value="1"/>
</dbReference>
<evidence type="ECO:0000313" key="14">
    <source>
        <dbReference type="EMBL" id="QIU96763.1"/>
    </source>
</evidence>
<dbReference type="GO" id="GO:0005524">
    <property type="term" value="F:ATP binding"/>
    <property type="evidence" value="ECO:0007669"/>
    <property type="project" value="UniProtKB-UniRule"/>
</dbReference>
<organism evidence="14 15">
    <name type="scientific">Bacteroides faecium</name>
    <dbReference type="NCBI Taxonomy" id="2715212"/>
    <lineage>
        <taxon>Bacteria</taxon>
        <taxon>Pseudomonadati</taxon>
        <taxon>Bacteroidota</taxon>
        <taxon>Bacteroidia</taxon>
        <taxon>Bacteroidales</taxon>
        <taxon>Bacteroidaceae</taxon>
        <taxon>Bacteroides</taxon>
    </lineage>
</organism>
<dbReference type="GO" id="GO:1990077">
    <property type="term" value="C:primosome complex"/>
    <property type="evidence" value="ECO:0007669"/>
    <property type="project" value="UniProtKB-UniRule"/>
</dbReference>
<dbReference type="GO" id="GO:0003677">
    <property type="term" value="F:DNA binding"/>
    <property type="evidence" value="ECO:0007669"/>
    <property type="project" value="UniProtKB-UniRule"/>
</dbReference>
<sequence length="459" mass="50177">MNTENRVSPQAPEVEEAIIGACLIEQDALPLIAGKLRPEMFYVTRHQLIFSALLAMHQAGTKIDILTVKEELARRGKLEDAGGPYGITQLSSKVASSAHIEYHAQIVHEKFLRREMILGLNKLLACSLDETIDIGDTLVDAHNLLDRLEGESGHHSNMRDMDTLMAAAMTEAEGRIARSVDGVTGIPTGLTDLDRMTSGLQNGELVVIAARPGVGKTGFALHLARNAAMAGYAVAVYSLEMQGERLADRWLTGASNVSAGHWRGGTVSAQEMAEARAVAAGLARLPIHVDDSTVVSMEHVRSSARLLQSRNECGMIIIDYLQLCDMSSGQSNRNREQEVAQAARKAKLLAKELNVPVVLLSQLNRLSEGQIDRRPELSQLRESGAIEQDADMVMLLYRPALARVTTDRESGYPTKDLGVAIIAKQRNGETGNAYFSHNPEMTKITDYVPPLEYLQKHAR</sequence>
<evidence type="ECO:0000256" key="9">
    <source>
        <dbReference type="ARBA" id="ARBA00023235"/>
    </source>
</evidence>
<comment type="similarity">
    <text evidence="1 12">Belongs to the helicase family. DnaB subfamily.</text>
</comment>
<keyword evidence="2 12" id="KW-0639">Primosome</keyword>
<keyword evidence="8 12" id="KW-0238">DNA-binding</keyword>
<dbReference type="Gene3D" id="1.10.860.10">
    <property type="entry name" value="DNAb Helicase, Chain A"/>
    <property type="match status" value="1"/>
</dbReference>
<dbReference type="EC" id="5.6.2.3" evidence="11 12"/>
<evidence type="ECO:0000256" key="5">
    <source>
        <dbReference type="ARBA" id="ARBA00022801"/>
    </source>
</evidence>
<dbReference type="EMBL" id="CP050831">
    <property type="protein sequence ID" value="QIU96763.1"/>
    <property type="molecule type" value="Genomic_DNA"/>
</dbReference>
<evidence type="ECO:0000256" key="6">
    <source>
        <dbReference type="ARBA" id="ARBA00022806"/>
    </source>
</evidence>
<dbReference type="GO" id="GO:0016787">
    <property type="term" value="F:hydrolase activity"/>
    <property type="evidence" value="ECO:0007669"/>
    <property type="project" value="UniProtKB-KW"/>
</dbReference>